<dbReference type="InterPro" id="IPR029752">
    <property type="entry name" value="D-isomer_DH_CS1"/>
</dbReference>
<evidence type="ECO:0000256" key="2">
    <source>
        <dbReference type="ARBA" id="ARBA00023002"/>
    </source>
</evidence>
<dbReference type="EC" id="1.1.1.79" evidence="7"/>
<evidence type="ECO:0000256" key="3">
    <source>
        <dbReference type="ARBA" id="ARBA00023027"/>
    </source>
</evidence>
<keyword evidence="1" id="KW-0521">NADP</keyword>
<dbReference type="InterPro" id="IPR036291">
    <property type="entry name" value="NAD(P)-bd_dom_sf"/>
</dbReference>
<dbReference type="FunFam" id="3.40.50.720:FF:000213">
    <property type="entry name" value="Putative 2-hydroxyacid dehydrogenase"/>
    <property type="match status" value="1"/>
</dbReference>
<comment type="similarity">
    <text evidence="4">Belongs to the D-isomer specific 2-hydroxyacid dehydrogenase family.</text>
</comment>
<name>A0A212KM96_9PROT</name>
<dbReference type="EC" id="1.1.1.81" evidence="7"/>
<keyword evidence="7" id="KW-0670">Pyruvate</keyword>
<dbReference type="Gene3D" id="3.40.50.720">
    <property type="entry name" value="NAD(P)-binding Rossmann-like Domain"/>
    <property type="match status" value="2"/>
</dbReference>
<evidence type="ECO:0000256" key="4">
    <source>
        <dbReference type="RuleBase" id="RU003719"/>
    </source>
</evidence>
<proteinExistence type="inferred from homology"/>
<dbReference type="SUPFAM" id="SSF52283">
    <property type="entry name" value="Formate/glycerate dehydrogenase catalytic domain-like"/>
    <property type="match status" value="1"/>
</dbReference>
<evidence type="ECO:0000256" key="1">
    <source>
        <dbReference type="ARBA" id="ARBA00022857"/>
    </source>
</evidence>
<keyword evidence="3" id="KW-0520">NAD</keyword>
<evidence type="ECO:0000259" key="6">
    <source>
        <dbReference type="Pfam" id="PF02826"/>
    </source>
</evidence>
<dbReference type="InterPro" id="IPR006140">
    <property type="entry name" value="D-isomer_DH_NAD-bd"/>
</dbReference>
<dbReference type="InterPro" id="IPR050223">
    <property type="entry name" value="D-isomer_2-hydroxyacid_DH"/>
</dbReference>
<dbReference type="GO" id="GO:0016618">
    <property type="term" value="F:hydroxypyruvate reductase [NAD(P)H] activity"/>
    <property type="evidence" value="ECO:0007669"/>
    <property type="project" value="UniProtKB-EC"/>
</dbReference>
<feature type="domain" description="D-isomer specific 2-hydroxyacid dehydrogenase catalytic" evidence="5">
    <location>
        <begin position="38"/>
        <end position="310"/>
    </location>
</feature>
<evidence type="ECO:0000259" key="5">
    <source>
        <dbReference type="Pfam" id="PF00389"/>
    </source>
</evidence>
<sequence>MKPVILLLEPMMAEIEAALDAAYDVRRGGVADALALSGEAAATVRAIVTGGGTGAPPELVARLPQLGIVVVNGVGTDKIDLADARARGVRVTITSGTLADDVADQAIALLLAVSKKVVRNDRFVRSGGWLTGNVPLGRKVSGKRVGILGLGHIGREIARRCEGFAMEISYCTRTPVADAPYRHVADPVALARDVDILIVATVGGAGTRHLVNRAVLDALGPEGVLVNIARGSVVDEAELVAALVDGRLGGAGLDVFADEPRVPEALMVLDSVVLAPHQAGATLETRTAMGRNVLDNLAAFFAGREPPTPVV</sequence>
<dbReference type="GO" id="GO:0051287">
    <property type="term" value="F:NAD binding"/>
    <property type="evidence" value="ECO:0007669"/>
    <property type="project" value="InterPro"/>
</dbReference>
<dbReference type="SUPFAM" id="SSF51735">
    <property type="entry name" value="NAD(P)-binding Rossmann-fold domains"/>
    <property type="match status" value="1"/>
</dbReference>
<keyword evidence="2 4" id="KW-0560">Oxidoreductase</keyword>
<dbReference type="PANTHER" id="PTHR10996">
    <property type="entry name" value="2-HYDROXYACID DEHYDROGENASE-RELATED"/>
    <property type="match status" value="1"/>
</dbReference>
<organism evidence="7">
    <name type="scientific">uncultured Alphaproteobacteria bacterium</name>
    <dbReference type="NCBI Taxonomy" id="91750"/>
    <lineage>
        <taxon>Bacteria</taxon>
        <taxon>Pseudomonadati</taxon>
        <taxon>Pseudomonadota</taxon>
        <taxon>Alphaproteobacteria</taxon>
        <taxon>environmental samples</taxon>
    </lineage>
</organism>
<protein>
    <submittedName>
        <fullName evidence="7">Glyoxylate/hydroxypyruvate reductase A HPR2</fullName>
        <ecNumber evidence="7">1.1.1.79</ecNumber>
        <ecNumber evidence="7">1.1.1.81</ecNumber>
    </submittedName>
</protein>
<reference evidence="7" key="1">
    <citation type="submission" date="2016-04" db="EMBL/GenBank/DDBJ databases">
        <authorList>
            <person name="Evans L.H."/>
            <person name="Alamgir A."/>
            <person name="Owens N."/>
            <person name="Weber N.D."/>
            <person name="Virtaneva K."/>
            <person name="Barbian K."/>
            <person name="Babar A."/>
            <person name="Rosenke K."/>
        </authorList>
    </citation>
    <scope>NUCLEOTIDE SEQUENCE</scope>
    <source>
        <strain evidence="7">86</strain>
    </source>
</reference>
<dbReference type="PROSITE" id="PS00065">
    <property type="entry name" value="D_2_HYDROXYACID_DH_1"/>
    <property type="match status" value="1"/>
</dbReference>
<dbReference type="Pfam" id="PF00389">
    <property type="entry name" value="2-Hacid_dh"/>
    <property type="match status" value="1"/>
</dbReference>
<dbReference type="AlphaFoldDB" id="A0A212KM96"/>
<gene>
    <name evidence="7" type="primary">HPR</name>
    <name evidence="7" type="ORF">KL86APRO_30261</name>
</gene>
<dbReference type="GO" id="GO:0005829">
    <property type="term" value="C:cytosol"/>
    <property type="evidence" value="ECO:0007669"/>
    <property type="project" value="TreeGrafter"/>
</dbReference>
<accession>A0A212KM96</accession>
<evidence type="ECO:0000313" key="7">
    <source>
        <dbReference type="EMBL" id="SBW12770.1"/>
    </source>
</evidence>
<dbReference type="EMBL" id="FLUO01000003">
    <property type="protein sequence ID" value="SBW12770.1"/>
    <property type="molecule type" value="Genomic_DNA"/>
</dbReference>
<dbReference type="CDD" id="cd12156">
    <property type="entry name" value="HPPR"/>
    <property type="match status" value="1"/>
</dbReference>
<dbReference type="PANTHER" id="PTHR10996:SF178">
    <property type="entry name" value="2-HYDROXYACID DEHYDROGENASE YGL185C-RELATED"/>
    <property type="match status" value="1"/>
</dbReference>
<feature type="domain" description="D-isomer specific 2-hydroxyacid dehydrogenase NAD-binding" evidence="6">
    <location>
        <begin position="107"/>
        <end position="279"/>
    </location>
</feature>
<dbReference type="InterPro" id="IPR006139">
    <property type="entry name" value="D-isomer_2_OHA_DH_cat_dom"/>
</dbReference>
<dbReference type="GO" id="GO:0030267">
    <property type="term" value="F:glyoxylate reductase (NADPH) activity"/>
    <property type="evidence" value="ECO:0007669"/>
    <property type="project" value="UniProtKB-EC"/>
</dbReference>
<dbReference type="Pfam" id="PF02826">
    <property type="entry name" value="2-Hacid_dh_C"/>
    <property type="match status" value="1"/>
</dbReference>